<protein>
    <submittedName>
        <fullName evidence="1">Uncharacterized protein</fullName>
    </submittedName>
</protein>
<evidence type="ECO:0000313" key="2">
    <source>
        <dbReference type="Proteomes" id="UP000054477"/>
    </source>
</evidence>
<keyword evidence="2" id="KW-1185">Reference proteome</keyword>
<dbReference type="EMBL" id="KN838635">
    <property type="protein sequence ID" value="KIJ99988.1"/>
    <property type="molecule type" value="Genomic_DNA"/>
</dbReference>
<dbReference type="HOGENOM" id="CLU_2758218_0_0_1"/>
<dbReference type="AlphaFoldDB" id="A0A0C9XEI4"/>
<proteinExistence type="predicted"/>
<name>A0A0C9XEI4_9AGAR</name>
<reference evidence="1 2" key="1">
    <citation type="submission" date="2014-04" db="EMBL/GenBank/DDBJ databases">
        <authorList>
            <consortium name="DOE Joint Genome Institute"/>
            <person name="Kuo A."/>
            <person name="Kohler A."/>
            <person name="Nagy L.G."/>
            <person name="Floudas D."/>
            <person name="Copeland A."/>
            <person name="Barry K.W."/>
            <person name="Cichocki N."/>
            <person name="Veneault-Fourrey C."/>
            <person name="LaButti K."/>
            <person name="Lindquist E.A."/>
            <person name="Lipzen A."/>
            <person name="Lundell T."/>
            <person name="Morin E."/>
            <person name="Murat C."/>
            <person name="Sun H."/>
            <person name="Tunlid A."/>
            <person name="Henrissat B."/>
            <person name="Grigoriev I.V."/>
            <person name="Hibbett D.S."/>
            <person name="Martin F."/>
            <person name="Nordberg H.P."/>
            <person name="Cantor M.N."/>
            <person name="Hua S.X."/>
        </authorList>
    </citation>
    <scope>NUCLEOTIDE SEQUENCE [LARGE SCALE GENOMIC DNA]</scope>
    <source>
        <strain evidence="1 2">LaAM-08-1</strain>
    </source>
</reference>
<evidence type="ECO:0000313" key="1">
    <source>
        <dbReference type="EMBL" id="KIJ99988.1"/>
    </source>
</evidence>
<organism evidence="1 2">
    <name type="scientific">Laccaria amethystina LaAM-08-1</name>
    <dbReference type="NCBI Taxonomy" id="1095629"/>
    <lineage>
        <taxon>Eukaryota</taxon>
        <taxon>Fungi</taxon>
        <taxon>Dikarya</taxon>
        <taxon>Basidiomycota</taxon>
        <taxon>Agaricomycotina</taxon>
        <taxon>Agaricomycetes</taxon>
        <taxon>Agaricomycetidae</taxon>
        <taxon>Agaricales</taxon>
        <taxon>Agaricineae</taxon>
        <taxon>Hydnangiaceae</taxon>
        <taxon>Laccaria</taxon>
    </lineage>
</organism>
<dbReference type="Proteomes" id="UP000054477">
    <property type="component" value="Unassembled WGS sequence"/>
</dbReference>
<sequence>PPKITPCTAEGTPMAIIPPCSPARKRRLGMHLYSERGSLALFCLTSQSIRGVFRLPSTRSRAIGTA</sequence>
<reference evidence="2" key="2">
    <citation type="submission" date="2015-01" db="EMBL/GenBank/DDBJ databases">
        <title>Evolutionary Origins and Diversification of the Mycorrhizal Mutualists.</title>
        <authorList>
            <consortium name="DOE Joint Genome Institute"/>
            <consortium name="Mycorrhizal Genomics Consortium"/>
            <person name="Kohler A."/>
            <person name="Kuo A."/>
            <person name="Nagy L.G."/>
            <person name="Floudas D."/>
            <person name="Copeland A."/>
            <person name="Barry K.W."/>
            <person name="Cichocki N."/>
            <person name="Veneault-Fourrey C."/>
            <person name="LaButti K."/>
            <person name="Lindquist E.A."/>
            <person name="Lipzen A."/>
            <person name="Lundell T."/>
            <person name="Morin E."/>
            <person name="Murat C."/>
            <person name="Riley R."/>
            <person name="Ohm R."/>
            <person name="Sun H."/>
            <person name="Tunlid A."/>
            <person name="Henrissat B."/>
            <person name="Grigoriev I.V."/>
            <person name="Hibbett D.S."/>
            <person name="Martin F."/>
        </authorList>
    </citation>
    <scope>NUCLEOTIDE SEQUENCE [LARGE SCALE GENOMIC DNA]</scope>
    <source>
        <strain evidence="2">LaAM-08-1</strain>
    </source>
</reference>
<feature type="non-terminal residue" evidence="1">
    <location>
        <position position="1"/>
    </location>
</feature>
<gene>
    <name evidence="1" type="ORF">K443DRAFT_101232</name>
</gene>
<accession>A0A0C9XEI4</accession>